<comment type="similarity">
    <text evidence="1">Belongs to the peptidase A1 family.</text>
</comment>
<proteinExistence type="inferred from homology"/>
<comment type="caution">
    <text evidence="4">The sequence shown here is derived from an EMBL/GenBank/DDBJ whole genome shotgun (WGS) entry which is preliminary data.</text>
</comment>
<dbReference type="SUPFAM" id="SSF50630">
    <property type="entry name" value="Acid proteases"/>
    <property type="match status" value="1"/>
</dbReference>
<evidence type="ECO:0000313" key="4">
    <source>
        <dbReference type="EMBL" id="RRT37816.1"/>
    </source>
</evidence>
<dbReference type="InterPro" id="IPR001461">
    <property type="entry name" value="Aspartic_peptidase_A1"/>
</dbReference>
<dbReference type="InterPro" id="IPR032799">
    <property type="entry name" value="TAXi_C"/>
</dbReference>
<name>A0A426XEB6_ENSVE</name>
<feature type="domain" description="Xylanase inhibitor C-terminal" evidence="2">
    <location>
        <begin position="335"/>
        <end position="403"/>
    </location>
</feature>
<dbReference type="Pfam" id="PF14541">
    <property type="entry name" value="TAXi_C"/>
    <property type="match status" value="1"/>
</dbReference>
<feature type="domain" description="Xylanase inhibitor N-terminal" evidence="3">
    <location>
        <begin position="191"/>
        <end position="269"/>
    </location>
</feature>
<evidence type="ECO:0000259" key="3">
    <source>
        <dbReference type="Pfam" id="PF14543"/>
    </source>
</evidence>
<feature type="non-terminal residue" evidence="4">
    <location>
        <position position="1"/>
    </location>
</feature>
<evidence type="ECO:0000313" key="5">
    <source>
        <dbReference type="Proteomes" id="UP000287651"/>
    </source>
</evidence>
<reference evidence="4 5" key="1">
    <citation type="journal article" date="2014" name="Agronomy (Basel)">
        <title>A Draft Genome Sequence for Ensete ventricosum, the Drought-Tolerant Tree Against Hunger.</title>
        <authorList>
            <person name="Harrison J."/>
            <person name="Moore K.A."/>
            <person name="Paszkiewicz K."/>
            <person name="Jones T."/>
            <person name="Grant M."/>
            <person name="Ambacheew D."/>
            <person name="Muzemil S."/>
            <person name="Studholme D.J."/>
        </authorList>
    </citation>
    <scope>NUCLEOTIDE SEQUENCE [LARGE SCALE GENOMIC DNA]</scope>
</reference>
<dbReference type="GO" id="GO:0004190">
    <property type="term" value="F:aspartic-type endopeptidase activity"/>
    <property type="evidence" value="ECO:0007669"/>
    <property type="project" value="InterPro"/>
</dbReference>
<dbReference type="GO" id="GO:0006508">
    <property type="term" value="P:proteolysis"/>
    <property type="evidence" value="ECO:0007669"/>
    <property type="project" value="InterPro"/>
</dbReference>
<organism evidence="4 5">
    <name type="scientific">Ensete ventricosum</name>
    <name type="common">Abyssinian banana</name>
    <name type="synonym">Musa ensete</name>
    <dbReference type="NCBI Taxonomy" id="4639"/>
    <lineage>
        <taxon>Eukaryota</taxon>
        <taxon>Viridiplantae</taxon>
        <taxon>Streptophyta</taxon>
        <taxon>Embryophyta</taxon>
        <taxon>Tracheophyta</taxon>
        <taxon>Spermatophyta</taxon>
        <taxon>Magnoliopsida</taxon>
        <taxon>Liliopsida</taxon>
        <taxon>Zingiberales</taxon>
        <taxon>Musaceae</taxon>
        <taxon>Ensete</taxon>
    </lineage>
</organism>
<protein>
    <recommendedName>
        <fullName evidence="6">Peptidase A1 domain-containing protein</fullName>
    </recommendedName>
</protein>
<dbReference type="Pfam" id="PF14543">
    <property type="entry name" value="TAXi_N"/>
    <property type="match status" value="1"/>
</dbReference>
<dbReference type="AlphaFoldDB" id="A0A426XEB6"/>
<accession>A0A426XEB6</accession>
<evidence type="ECO:0000256" key="1">
    <source>
        <dbReference type="ARBA" id="ARBA00007447"/>
    </source>
</evidence>
<evidence type="ECO:0000259" key="2">
    <source>
        <dbReference type="Pfam" id="PF14541"/>
    </source>
</evidence>
<evidence type="ECO:0008006" key="6">
    <source>
        <dbReference type="Google" id="ProtNLM"/>
    </source>
</evidence>
<dbReference type="EMBL" id="AMZH03021846">
    <property type="protein sequence ID" value="RRT37816.1"/>
    <property type="molecule type" value="Genomic_DNA"/>
</dbReference>
<dbReference type="Proteomes" id="UP000287651">
    <property type="component" value="Unassembled WGS sequence"/>
</dbReference>
<dbReference type="PANTHER" id="PTHR13683">
    <property type="entry name" value="ASPARTYL PROTEASES"/>
    <property type="match status" value="1"/>
</dbReference>
<dbReference type="PANTHER" id="PTHR13683:SF232">
    <property type="entry name" value="OS09G0542100 PROTEIN"/>
    <property type="match status" value="1"/>
</dbReference>
<sequence length="441" mass="47821">SRTLWFLVNPSSDLNGVLPPPRRPPPPGRRLLALRLVLAAAILVAADAVGLDLHHRFSSRVREWAEARDVAGAWWPEKGTAEYYTSLAHQDRALRGRFLAAANYSQLAFAAEGNVTFQISSLGLYAFSRDAEAGVPGGAGHREPPPLGALRLPTVCSHVRSQRIRSKPSSEASSFTSGCTSHPRKLMLQVNMTFNIYSPSNSSTSRKLLCSDSMCETTCTGADSNCPYGVTYADNSSTSGVLVEDTLYLVAEDTSARVVEAPIVFGYSVDSSQTPSPCASEMTASAGWILETKAANSNRKRRSIAGSEVDGILLRPTLRAVSGSYVGCSSPSDLYVIGLTGMAVGNSAMAALFRAFVDSGTSFTYLSEPMYTSLAQTFDSQVREKRRPPNPNLPFDYCYDLRGCVFYVLLPCLAVENFMAGLRVVFDRERLVLGWENSDCE</sequence>
<dbReference type="Gene3D" id="2.40.70.10">
    <property type="entry name" value="Acid Proteases"/>
    <property type="match status" value="2"/>
</dbReference>
<gene>
    <name evidence="4" type="ORF">B296_00052912</name>
</gene>
<dbReference type="InterPro" id="IPR032861">
    <property type="entry name" value="TAXi_N"/>
</dbReference>
<dbReference type="InterPro" id="IPR021109">
    <property type="entry name" value="Peptidase_aspartic_dom_sf"/>
</dbReference>